<dbReference type="InterPro" id="IPR027417">
    <property type="entry name" value="P-loop_NTPase"/>
</dbReference>
<dbReference type="SUPFAM" id="SSF52540">
    <property type="entry name" value="P-loop containing nucleoside triphosphate hydrolases"/>
    <property type="match status" value="2"/>
</dbReference>
<organism evidence="3 4">
    <name type="scientific">Cylindrospermopsis raciborskii CENA303</name>
    <dbReference type="NCBI Taxonomy" id="1170769"/>
    <lineage>
        <taxon>Bacteria</taxon>
        <taxon>Bacillati</taxon>
        <taxon>Cyanobacteriota</taxon>
        <taxon>Cyanophyceae</taxon>
        <taxon>Nostocales</taxon>
        <taxon>Aphanizomenonaceae</taxon>
        <taxon>Cylindrospermopsis</taxon>
    </lineage>
</organism>
<feature type="region of interest" description="Disordered" evidence="1">
    <location>
        <begin position="383"/>
        <end position="434"/>
    </location>
</feature>
<evidence type="ECO:0000313" key="4">
    <source>
        <dbReference type="Proteomes" id="UP000192997"/>
    </source>
</evidence>
<dbReference type="RefSeq" id="WP_085727748.1">
    <property type="nucleotide sequence ID" value="NZ_NBYN01000032.1"/>
</dbReference>
<feature type="compositionally biased region" description="Polar residues" evidence="1">
    <location>
        <begin position="416"/>
        <end position="427"/>
    </location>
</feature>
<dbReference type="InterPro" id="IPR041664">
    <property type="entry name" value="AAA_16"/>
</dbReference>
<proteinExistence type="predicted"/>
<dbReference type="EMBL" id="NBYN01000032">
    <property type="protein sequence ID" value="OSO92236.1"/>
    <property type="molecule type" value="Genomic_DNA"/>
</dbReference>
<protein>
    <submittedName>
        <fullName evidence="3">KAP family P-loop domain-containing protein</fullName>
    </submittedName>
</protein>
<feature type="compositionally biased region" description="Polar residues" evidence="1">
    <location>
        <begin position="396"/>
        <end position="408"/>
    </location>
</feature>
<dbReference type="Proteomes" id="UP000192997">
    <property type="component" value="Unassembled WGS sequence"/>
</dbReference>
<comment type="caution">
    <text evidence="3">The sequence shown here is derived from an EMBL/GenBank/DDBJ whole genome shotgun (WGS) entry which is preliminary data.</text>
</comment>
<accession>A0A1X4G8E8</accession>
<name>A0A1X4G8E8_9CYAN</name>
<dbReference type="Gene3D" id="3.40.50.300">
    <property type="entry name" value="P-loop containing nucleotide triphosphate hydrolases"/>
    <property type="match status" value="1"/>
</dbReference>
<reference evidence="4" key="1">
    <citation type="submission" date="2017-04" db="EMBL/GenBank/DDBJ databases">
        <authorList>
            <person name="Abreu V.A."/>
            <person name="Popin R.V."/>
            <person name="Rigonato J."/>
            <person name="Andreote A.P."/>
            <person name="Schaker P.C."/>
            <person name="Hoff-Risseti C."/>
            <person name="Alvarenga D.O."/>
            <person name="Varani A.M."/>
            <person name="Fiore M.F."/>
        </authorList>
    </citation>
    <scope>NUCLEOTIDE SEQUENCE [LARGE SCALE GENOMIC DNA]</scope>
    <source>
        <strain evidence="4">CENA303</strain>
    </source>
</reference>
<dbReference type="Pfam" id="PF13191">
    <property type="entry name" value="AAA_16"/>
    <property type="match status" value="1"/>
</dbReference>
<dbReference type="AlphaFoldDB" id="A0A1X4G8E8"/>
<evidence type="ECO:0000256" key="1">
    <source>
        <dbReference type="SAM" id="MobiDB-lite"/>
    </source>
</evidence>
<evidence type="ECO:0000259" key="2">
    <source>
        <dbReference type="Pfam" id="PF13191"/>
    </source>
</evidence>
<evidence type="ECO:0000313" key="3">
    <source>
        <dbReference type="EMBL" id="OSO92236.1"/>
    </source>
</evidence>
<feature type="domain" description="Orc1-like AAA ATPase" evidence="2">
    <location>
        <begin position="44"/>
        <end position="253"/>
    </location>
</feature>
<sequence>MTHIDEIIKRQVNPFDSIELKPSDFWEEEQDSAGMVESIHQEAIDQITELLNLVAQDHRSRTVLLQGNSGSGKSYLLGRLKRKLNSKAFFAYIFCNWSSSGYIWQHILRRTVDSLLQVPDGEKESQLMLWLQSLTAFTTMGNTKKQPILNLNFWQTLKSDRQKFIKHLKDTYKKVRIYNPDAFFGVLHDLTNPDLYDIAAEWLRGDDLSEESMKLIKVKSSIDTEEGAKNILANFGKISSQTQPIVLCFDNLDTMPQLPGGLLDIQPFLNVNTSIHGDKLKNFLVIISVITNTWNRHKDRIYQADTAQIHPVIGLKNISIEQAEALWEYQLKPLHKLAHPIPKSRLFPLDRGILQEYCPGGKTMPRNVLELGRSEYQRYKKTLVEGGNYRDKSQEQKYTNTSVQNGNDGNKKQDQESNNTLVESGNNGEKPDNKTEKHFLLSWQSEYKKTQTKFTKISLLSSSDLTQMLEYAICALNVPGIETKLISGKYATYSFSYIHPENNQRIGIVWTEDPNMNSFYHIMNACQTAIGGKSCQTIYLIRNGDVGKPHTSGNQMYRQIFVNTNHRHVKPNLKSVQYLATYQSLVNSAKSQDLVVNGETIDLPRLEELIRELKVLHKCDLLQDLGIVEKKNVDREVNDGGNRHEVKEYIFTLLGTQQMMSVSVLISTTSSHFSDIQRDEIEQLINSLCQENKAKIIDPTCKQEEQIICWCA</sequence>
<gene>
    <name evidence="3" type="ORF">B7O87_06645</name>
</gene>